<accession>A0ACB6YZ02</accession>
<evidence type="ECO:0000313" key="2">
    <source>
        <dbReference type="Proteomes" id="UP000886501"/>
    </source>
</evidence>
<gene>
    <name evidence="1" type="ORF">BDM02DRAFT_3124249</name>
</gene>
<reference evidence="1" key="2">
    <citation type="journal article" date="2020" name="Nat. Commun.">
        <title>Large-scale genome sequencing of mycorrhizal fungi provides insights into the early evolution of symbiotic traits.</title>
        <authorList>
            <person name="Miyauchi S."/>
            <person name="Kiss E."/>
            <person name="Kuo A."/>
            <person name="Drula E."/>
            <person name="Kohler A."/>
            <person name="Sanchez-Garcia M."/>
            <person name="Morin E."/>
            <person name="Andreopoulos B."/>
            <person name="Barry K.W."/>
            <person name="Bonito G."/>
            <person name="Buee M."/>
            <person name="Carver A."/>
            <person name="Chen C."/>
            <person name="Cichocki N."/>
            <person name="Clum A."/>
            <person name="Culley D."/>
            <person name="Crous P.W."/>
            <person name="Fauchery L."/>
            <person name="Girlanda M."/>
            <person name="Hayes R.D."/>
            <person name="Keri Z."/>
            <person name="LaButti K."/>
            <person name="Lipzen A."/>
            <person name="Lombard V."/>
            <person name="Magnuson J."/>
            <person name="Maillard F."/>
            <person name="Murat C."/>
            <person name="Nolan M."/>
            <person name="Ohm R.A."/>
            <person name="Pangilinan J."/>
            <person name="Pereira M.F."/>
            <person name="Perotto S."/>
            <person name="Peter M."/>
            <person name="Pfister S."/>
            <person name="Riley R."/>
            <person name="Sitrit Y."/>
            <person name="Stielow J.B."/>
            <person name="Szollosi G."/>
            <person name="Zifcakova L."/>
            <person name="Stursova M."/>
            <person name="Spatafora J.W."/>
            <person name="Tedersoo L."/>
            <person name="Vaario L.M."/>
            <person name="Yamada A."/>
            <person name="Yan M."/>
            <person name="Wang P."/>
            <person name="Xu J."/>
            <person name="Bruns T."/>
            <person name="Baldrian P."/>
            <person name="Vilgalys R."/>
            <person name="Dunand C."/>
            <person name="Henrissat B."/>
            <person name="Grigoriev I.V."/>
            <person name="Hibbett D."/>
            <person name="Nagy L.G."/>
            <person name="Martin F.M."/>
        </authorList>
    </citation>
    <scope>NUCLEOTIDE SEQUENCE</scope>
    <source>
        <strain evidence="1">P2</strain>
    </source>
</reference>
<protein>
    <submittedName>
        <fullName evidence="1">Uncharacterized protein</fullName>
    </submittedName>
</protein>
<evidence type="ECO:0000313" key="1">
    <source>
        <dbReference type="EMBL" id="KAF9642695.1"/>
    </source>
</evidence>
<dbReference type="Proteomes" id="UP000886501">
    <property type="component" value="Unassembled WGS sequence"/>
</dbReference>
<comment type="caution">
    <text evidence="1">The sequence shown here is derived from an EMBL/GenBank/DDBJ whole genome shotgun (WGS) entry which is preliminary data.</text>
</comment>
<dbReference type="EMBL" id="MU118380">
    <property type="protein sequence ID" value="KAF9642695.1"/>
    <property type="molecule type" value="Genomic_DNA"/>
</dbReference>
<reference evidence="1" key="1">
    <citation type="submission" date="2019-10" db="EMBL/GenBank/DDBJ databases">
        <authorList>
            <consortium name="DOE Joint Genome Institute"/>
            <person name="Kuo A."/>
            <person name="Miyauchi S."/>
            <person name="Kiss E."/>
            <person name="Drula E."/>
            <person name="Kohler A."/>
            <person name="Sanchez-Garcia M."/>
            <person name="Andreopoulos B."/>
            <person name="Barry K.W."/>
            <person name="Bonito G."/>
            <person name="Buee M."/>
            <person name="Carver A."/>
            <person name="Chen C."/>
            <person name="Cichocki N."/>
            <person name="Clum A."/>
            <person name="Culley D."/>
            <person name="Crous P.W."/>
            <person name="Fauchery L."/>
            <person name="Girlanda M."/>
            <person name="Hayes R."/>
            <person name="Keri Z."/>
            <person name="Labutti K."/>
            <person name="Lipzen A."/>
            <person name="Lombard V."/>
            <person name="Magnuson J."/>
            <person name="Maillard F."/>
            <person name="Morin E."/>
            <person name="Murat C."/>
            <person name="Nolan M."/>
            <person name="Ohm R."/>
            <person name="Pangilinan J."/>
            <person name="Pereira M."/>
            <person name="Perotto S."/>
            <person name="Peter M."/>
            <person name="Riley R."/>
            <person name="Sitrit Y."/>
            <person name="Stielow B."/>
            <person name="Szollosi G."/>
            <person name="Zifcakova L."/>
            <person name="Stursova M."/>
            <person name="Spatafora J.W."/>
            <person name="Tedersoo L."/>
            <person name="Vaario L.-M."/>
            <person name="Yamada A."/>
            <person name="Yan M."/>
            <person name="Wang P."/>
            <person name="Xu J."/>
            <person name="Bruns T."/>
            <person name="Baldrian P."/>
            <person name="Vilgalys R."/>
            <person name="Henrissat B."/>
            <person name="Grigoriev I.V."/>
            <person name="Hibbett D."/>
            <person name="Nagy L.G."/>
            <person name="Martin F.M."/>
        </authorList>
    </citation>
    <scope>NUCLEOTIDE SEQUENCE</scope>
    <source>
        <strain evidence="1">P2</strain>
    </source>
</reference>
<proteinExistence type="predicted"/>
<keyword evidence="2" id="KW-1185">Reference proteome</keyword>
<name>A0ACB6YZ02_THEGA</name>
<sequence length="59" mass="6312">MILLMNATEESVVLLYVSSFSPSTSGPYSPLVSTGSGIELSALVHPSHHLRLQEGLEKT</sequence>
<organism evidence="1 2">
    <name type="scientific">Thelephora ganbajun</name>
    <name type="common">Ganba fungus</name>
    <dbReference type="NCBI Taxonomy" id="370292"/>
    <lineage>
        <taxon>Eukaryota</taxon>
        <taxon>Fungi</taxon>
        <taxon>Dikarya</taxon>
        <taxon>Basidiomycota</taxon>
        <taxon>Agaricomycotina</taxon>
        <taxon>Agaricomycetes</taxon>
        <taxon>Thelephorales</taxon>
        <taxon>Thelephoraceae</taxon>
        <taxon>Thelephora</taxon>
    </lineage>
</organism>